<dbReference type="NCBIfam" id="TIGR03533">
    <property type="entry name" value="L3_gln_methyl"/>
    <property type="match status" value="1"/>
</dbReference>
<dbReference type="InterPro" id="IPR029063">
    <property type="entry name" value="SAM-dependent_MTases_sf"/>
</dbReference>
<keyword evidence="2 5" id="KW-0808">Transferase</keyword>
<keyword evidence="3" id="KW-0949">S-adenosyl-L-methionine</keyword>
<dbReference type="OrthoDB" id="9800643at2"/>
<dbReference type="GO" id="GO:0032259">
    <property type="term" value="P:methylation"/>
    <property type="evidence" value="ECO:0007669"/>
    <property type="project" value="UniProtKB-KW"/>
</dbReference>
<dbReference type="PROSITE" id="PS00092">
    <property type="entry name" value="N6_MTASE"/>
    <property type="match status" value="1"/>
</dbReference>
<keyword evidence="1 5" id="KW-0489">Methyltransferase</keyword>
<name>A0A1B4VH45_9GAMM</name>
<dbReference type="GO" id="GO:0036009">
    <property type="term" value="F:protein-glutamine N-methyltransferase activity"/>
    <property type="evidence" value="ECO:0007669"/>
    <property type="project" value="InterPro"/>
</dbReference>
<organism evidence="5 6">
    <name type="scientific">Sulfurifustis variabilis</name>
    <dbReference type="NCBI Taxonomy" id="1675686"/>
    <lineage>
        <taxon>Bacteria</taxon>
        <taxon>Pseudomonadati</taxon>
        <taxon>Pseudomonadota</taxon>
        <taxon>Gammaproteobacteria</taxon>
        <taxon>Acidiferrobacterales</taxon>
        <taxon>Acidiferrobacteraceae</taxon>
        <taxon>Sulfurifustis</taxon>
    </lineage>
</organism>
<sequence length="307" mass="33503">MSPGTPRTVADWIGWVEARFLDAGLHFGHGTESALDEAAWLVGSALDLAPDELEGALGRYPTTAQRARIEALAAERVAKRTPLAYLLKEAWFAGRRYYVDERVIVPRSHLAEFIGERFQPWIAAERVRRVLDLCTGSGCIAIAVAHAFPDARVDAVDISPDALAVAAVNVERHRVGDRVALVRSDLYAALAGRRYDVIVSNPPYVPAWEMRELPAEYRHEPRIALESGDTGLETVLRLLAEAPEHLEAGGILIAEVGNSCTALQAALPEVPFLWLTTKSGDESVFLLTAKDLAVHREAFARATGRPG</sequence>
<feature type="domain" description="Methyltransferase small" evidence="4">
    <location>
        <begin position="125"/>
        <end position="205"/>
    </location>
</feature>
<dbReference type="KEGG" id="sva:SVA_3853"/>
<protein>
    <submittedName>
        <fullName evidence="5">N5-glutamine S-adenosyl-L-methionine-dependent methyltransferase</fullName>
    </submittedName>
</protein>
<evidence type="ECO:0000256" key="3">
    <source>
        <dbReference type="ARBA" id="ARBA00022691"/>
    </source>
</evidence>
<dbReference type="Gene3D" id="3.40.50.150">
    <property type="entry name" value="Vaccinia Virus protein VP39"/>
    <property type="match status" value="1"/>
</dbReference>
<dbReference type="PANTHER" id="PTHR47806:SF1">
    <property type="entry name" value="RIBOSOMAL PROTEIN UL3 GLUTAMINE METHYLTRANSFERASE"/>
    <property type="match status" value="1"/>
</dbReference>
<dbReference type="InterPro" id="IPR007848">
    <property type="entry name" value="Small_mtfrase_dom"/>
</dbReference>
<dbReference type="GO" id="GO:0003676">
    <property type="term" value="F:nucleic acid binding"/>
    <property type="evidence" value="ECO:0007669"/>
    <property type="project" value="InterPro"/>
</dbReference>
<evidence type="ECO:0000313" key="6">
    <source>
        <dbReference type="Proteomes" id="UP000218899"/>
    </source>
</evidence>
<dbReference type="PIRSF" id="PIRSF037167">
    <property type="entry name" value="Mtase_YfcB_prd"/>
    <property type="match status" value="1"/>
</dbReference>
<reference evidence="5 6" key="1">
    <citation type="submission" date="2015-08" db="EMBL/GenBank/DDBJ databases">
        <title>Complete genome sequence of Sulfurifustis variabilis.</title>
        <authorList>
            <person name="Miura A."/>
            <person name="Kojima H."/>
            <person name="Fukui M."/>
        </authorList>
    </citation>
    <scope>NUCLEOTIDE SEQUENCE [LARGE SCALE GENOMIC DNA]</scope>
    <source>
        <strain evidence="6">skN76</strain>
    </source>
</reference>
<dbReference type="Proteomes" id="UP000218899">
    <property type="component" value="Chromosome"/>
</dbReference>
<dbReference type="Pfam" id="PF05175">
    <property type="entry name" value="MTS"/>
    <property type="match status" value="1"/>
</dbReference>
<evidence type="ECO:0000313" key="5">
    <source>
        <dbReference type="EMBL" id="BAU50387.1"/>
    </source>
</evidence>
<accession>A0A1B4VH45</accession>
<dbReference type="PANTHER" id="PTHR47806">
    <property type="entry name" value="50S RIBOSOMAL PROTEIN L3 GLUTAMINE METHYLTRANSFERASE"/>
    <property type="match status" value="1"/>
</dbReference>
<dbReference type="InterPro" id="IPR017127">
    <property type="entry name" value="Ribosome_uL3_MTase"/>
</dbReference>
<proteinExistence type="predicted"/>
<evidence type="ECO:0000256" key="1">
    <source>
        <dbReference type="ARBA" id="ARBA00022603"/>
    </source>
</evidence>
<dbReference type="EMBL" id="AP014936">
    <property type="protein sequence ID" value="BAU50387.1"/>
    <property type="molecule type" value="Genomic_DNA"/>
</dbReference>
<gene>
    <name evidence="5" type="ORF">SVA_3853</name>
</gene>
<keyword evidence="6" id="KW-1185">Reference proteome</keyword>
<evidence type="ECO:0000259" key="4">
    <source>
        <dbReference type="Pfam" id="PF05175"/>
    </source>
</evidence>
<dbReference type="InterPro" id="IPR002052">
    <property type="entry name" value="DNA_methylase_N6_adenine_CS"/>
</dbReference>
<dbReference type="AlphaFoldDB" id="A0A1B4VH45"/>
<dbReference type="CDD" id="cd02440">
    <property type="entry name" value="AdoMet_MTases"/>
    <property type="match status" value="1"/>
</dbReference>
<dbReference type="RefSeq" id="WP_096462695.1">
    <property type="nucleotide sequence ID" value="NZ_AP014936.1"/>
</dbReference>
<dbReference type="NCBIfam" id="TIGR00536">
    <property type="entry name" value="hemK_fam"/>
    <property type="match status" value="1"/>
</dbReference>
<dbReference type="Gene3D" id="1.10.8.10">
    <property type="entry name" value="DNA helicase RuvA subunit, C-terminal domain"/>
    <property type="match status" value="1"/>
</dbReference>
<dbReference type="GO" id="GO:0005829">
    <property type="term" value="C:cytosol"/>
    <property type="evidence" value="ECO:0007669"/>
    <property type="project" value="TreeGrafter"/>
</dbReference>
<dbReference type="SUPFAM" id="SSF53335">
    <property type="entry name" value="S-adenosyl-L-methionine-dependent methyltransferases"/>
    <property type="match status" value="1"/>
</dbReference>
<dbReference type="InterPro" id="IPR004556">
    <property type="entry name" value="HemK-like"/>
</dbReference>
<evidence type="ECO:0000256" key="2">
    <source>
        <dbReference type="ARBA" id="ARBA00022679"/>
    </source>
</evidence>